<organism evidence="1 2">
    <name type="scientific">Catenibacillus scindens</name>
    <dbReference type="NCBI Taxonomy" id="673271"/>
    <lineage>
        <taxon>Bacteria</taxon>
        <taxon>Bacillati</taxon>
        <taxon>Bacillota</taxon>
        <taxon>Clostridia</taxon>
        <taxon>Lachnospirales</taxon>
        <taxon>Lachnospiraceae</taxon>
        <taxon>Catenibacillus</taxon>
    </lineage>
</organism>
<comment type="caution">
    <text evidence="1">The sequence shown here is derived from an EMBL/GenBank/DDBJ whole genome shotgun (WGS) entry which is preliminary data.</text>
</comment>
<dbReference type="EMBL" id="JACHFW010000006">
    <property type="protein sequence ID" value="MBB5264656.1"/>
    <property type="molecule type" value="Genomic_DNA"/>
</dbReference>
<protein>
    <submittedName>
        <fullName evidence="1">Uncharacterized protein</fullName>
    </submittedName>
</protein>
<dbReference type="AlphaFoldDB" id="A0A7W8M5R9"/>
<gene>
    <name evidence="1" type="ORF">HNP82_001784</name>
</gene>
<reference evidence="1 2" key="1">
    <citation type="submission" date="2020-08" db="EMBL/GenBank/DDBJ databases">
        <title>Genomic Encyclopedia of Type Strains, Phase IV (KMG-IV): sequencing the most valuable type-strain genomes for metagenomic binning, comparative biology and taxonomic classification.</title>
        <authorList>
            <person name="Goeker M."/>
        </authorList>
    </citation>
    <scope>NUCLEOTIDE SEQUENCE [LARGE SCALE GENOMIC DNA]</scope>
    <source>
        <strain evidence="1 2">DSM 106146</strain>
    </source>
</reference>
<evidence type="ECO:0000313" key="1">
    <source>
        <dbReference type="EMBL" id="MBB5264656.1"/>
    </source>
</evidence>
<evidence type="ECO:0000313" key="2">
    <source>
        <dbReference type="Proteomes" id="UP000543642"/>
    </source>
</evidence>
<dbReference type="RefSeq" id="WP_183773470.1">
    <property type="nucleotide sequence ID" value="NZ_JACHFW010000006.1"/>
</dbReference>
<sequence>MMVRKYKKLAAALCAMALILALCLALPGVFLGVDSRRDVGQVNQAGQQYYADNISAKDTFDFDLVTRLLMLSGAWKSSGIEITPADVAEGDDIFGESQMMHFGRDVFFALFNGAIQSYNWDDVFLNELLLGMDEAAKDYVRSVIGYEIGGDSSAAQNLEDGGEMADLENAGETTAYASVDYVFLELFYHMAENDSSCTLRRYDDKVLNSYYFYVWEFQVKNETLGVDFTILMDAVTLELYRLECHGSLAEAIPWDVTMSRWKEASYNEWLLDNTNRPMTGSSLEFPLTLWMAYWDCLTGNGYIEPVYGEDMTGTVQSIYTSENLYRFPGGNIFFAGNVYYSFNSSQSTITVETGEGNQVYIRGDYSKGIEWYLSAEEA</sequence>
<accession>A0A7W8M5R9</accession>
<name>A0A7W8M5R9_9FIRM</name>
<dbReference type="Proteomes" id="UP000543642">
    <property type="component" value="Unassembled WGS sequence"/>
</dbReference>
<keyword evidence="2" id="KW-1185">Reference proteome</keyword>
<proteinExistence type="predicted"/>